<proteinExistence type="predicted"/>
<comment type="caution">
    <text evidence="2">The sequence shown here is derived from an EMBL/GenBank/DDBJ whole genome shotgun (WGS) entry which is preliminary data.</text>
</comment>
<protein>
    <submittedName>
        <fullName evidence="2">Tfp pilus assembly protein PilV</fullName>
    </submittedName>
</protein>
<accession>A0ABT6KJ11</accession>
<dbReference type="Proteomes" id="UP001160142">
    <property type="component" value="Unassembled WGS sequence"/>
</dbReference>
<gene>
    <name evidence="2" type="ORF">M2152_000075</name>
</gene>
<evidence type="ECO:0000313" key="3">
    <source>
        <dbReference type="Proteomes" id="UP001160142"/>
    </source>
</evidence>
<evidence type="ECO:0000313" key="2">
    <source>
        <dbReference type="EMBL" id="MDH6179893.1"/>
    </source>
</evidence>
<keyword evidence="1" id="KW-0812">Transmembrane</keyword>
<evidence type="ECO:0000256" key="1">
    <source>
        <dbReference type="SAM" id="Phobius"/>
    </source>
</evidence>
<keyword evidence="3" id="KW-1185">Reference proteome</keyword>
<feature type="transmembrane region" description="Helical" evidence="1">
    <location>
        <begin position="12"/>
        <end position="35"/>
    </location>
</feature>
<dbReference type="RefSeq" id="WP_322132270.1">
    <property type="nucleotide sequence ID" value="NZ_CP085036.1"/>
</dbReference>
<reference evidence="2 3" key="1">
    <citation type="submission" date="2023-04" db="EMBL/GenBank/DDBJ databases">
        <title>Genome Encyclopedia of Bacteria and Archaea VI: Functional Genomics of Type Strains.</title>
        <authorList>
            <person name="Whitman W."/>
        </authorList>
    </citation>
    <scope>NUCLEOTIDE SEQUENCE [LARGE SCALE GENOMIC DNA]</scope>
    <source>
        <strain evidence="2 3">SG_E_30_P1</strain>
    </source>
</reference>
<keyword evidence="1" id="KW-1133">Transmembrane helix</keyword>
<keyword evidence="1" id="KW-0472">Membrane</keyword>
<organism evidence="2 3">
    <name type="scientific">Antiquaquibacter oligotrophicus</name>
    <dbReference type="NCBI Taxonomy" id="2880260"/>
    <lineage>
        <taxon>Bacteria</taxon>
        <taxon>Bacillati</taxon>
        <taxon>Actinomycetota</taxon>
        <taxon>Actinomycetes</taxon>
        <taxon>Micrococcales</taxon>
        <taxon>Microbacteriaceae</taxon>
        <taxon>Antiquaquibacter</taxon>
    </lineage>
</organism>
<dbReference type="EMBL" id="JARXVQ010000001">
    <property type="protein sequence ID" value="MDH6179893.1"/>
    <property type="molecule type" value="Genomic_DNA"/>
</dbReference>
<sequence length="139" mass="15105">MNHIIDDESGLGLIEIVVSMFLIALIAIAFLPFLINSYGTTRTNTTLATATQLLDQQFDQLRQLSTRNCAGLTTFKNRADTTLDRVVDTERNVTLTVSRTFACPSNAAQTGSEKMTISILDSTSGRVVTSASTIVFVEP</sequence>
<name>A0ABT6KJ11_9MICO</name>